<feature type="compositionally biased region" description="Acidic residues" evidence="1">
    <location>
        <begin position="328"/>
        <end position="348"/>
    </location>
</feature>
<comment type="caution">
    <text evidence="2">The sequence shown here is derived from an EMBL/GenBank/DDBJ whole genome shotgun (WGS) entry which is preliminary data.</text>
</comment>
<name>A0A8H7EZU2_AGABI</name>
<feature type="compositionally biased region" description="Basic and acidic residues" evidence="1">
    <location>
        <begin position="389"/>
        <end position="402"/>
    </location>
</feature>
<dbReference type="AlphaFoldDB" id="A0A8H7EZU2"/>
<accession>A0A8H7EZU2</accession>
<protein>
    <submittedName>
        <fullName evidence="2">Uncharacterized protein</fullName>
    </submittedName>
</protein>
<feature type="compositionally biased region" description="Acidic residues" evidence="1">
    <location>
        <begin position="403"/>
        <end position="431"/>
    </location>
</feature>
<dbReference type="EMBL" id="JABXXO010000010">
    <property type="protein sequence ID" value="KAF7768530.1"/>
    <property type="molecule type" value="Genomic_DNA"/>
</dbReference>
<evidence type="ECO:0000313" key="3">
    <source>
        <dbReference type="Proteomes" id="UP000629468"/>
    </source>
</evidence>
<feature type="compositionally biased region" description="Basic residues" evidence="1">
    <location>
        <begin position="243"/>
        <end position="252"/>
    </location>
</feature>
<organism evidence="2 3">
    <name type="scientific">Agaricus bisporus var. burnettii</name>
    <dbReference type="NCBI Taxonomy" id="192524"/>
    <lineage>
        <taxon>Eukaryota</taxon>
        <taxon>Fungi</taxon>
        <taxon>Dikarya</taxon>
        <taxon>Basidiomycota</taxon>
        <taxon>Agaricomycotina</taxon>
        <taxon>Agaricomycetes</taxon>
        <taxon>Agaricomycetidae</taxon>
        <taxon>Agaricales</taxon>
        <taxon>Agaricineae</taxon>
        <taxon>Agaricaceae</taxon>
        <taxon>Agaricus</taxon>
    </lineage>
</organism>
<evidence type="ECO:0000313" key="2">
    <source>
        <dbReference type="EMBL" id="KAF7768530.1"/>
    </source>
</evidence>
<proteinExistence type="predicted"/>
<feature type="region of interest" description="Disordered" evidence="1">
    <location>
        <begin position="223"/>
        <end position="297"/>
    </location>
</feature>
<feature type="region of interest" description="Disordered" evidence="1">
    <location>
        <begin position="324"/>
        <end position="431"/>
    </location>
</feature>
<dbReference type="Proteomes" id="UP000629468">
    <property type="component" value="Unassembled WGS sequence"/>
</dbReference>
<feature type="compositionally biased region" description="Polar residues" evidence="1">
    <location>
        <begin position="255"/>
        <end position="265"/>
    </location>
</feature>
<reference evidence="2 3" key="1">
    <citation type="journal article" name="Sci. Rep.">
        <title>Telomere-to-telomere assembled and centromere annotated genomes of the two main subspecies of the button mushroom Agaricus bisporus reveal especially polymorphic chromosome ends.</title>
        <authorList>
            <person name="Sonnenberg A.S.M."/>
            <person name="Sedaghat-Telgerd N."/>
            <person name="Lavrijssen B."/>
            <person name="Ohm R.A."/>
            <person name="Hendrickx P.M."/>
            <person name="Scholtmeijer K."/>
            <person name="Baars J.J.P."/>
            <person name="van Peer A."/>
        </authorList>
    </citation>
    <scope>NUCLEOTIDE SEQUENCE [LARGE SCALE GENOMIC DNA]</scope>
    <source>
        <strain evidence="2 3">H119_p4</strain>
    </source>
</reference>
<feature type="compositionally biased region" description="Basic and acidic residues" evidence="1">
    <location>
        <begin position="349"/>
        <end position="366"/>
    </location>
</feature>
<evidence type="ECO:0000256" key="1">
    <source>
        <dbReference type="SAM" id="MobiDB-lite"/>
    </source>
</evidence>
<gene>
    <name evidence="2" type="ORF">Agabi119p4_7773</name>
</gene>
<feature type="compositionally biased region" description="Acidic residues" evidence="1">
    <location>
        <begin position="367"/>
        <end position="379"/>
    </location>
</feature>
<sequence length="431" mass="49519">MEPPTLPDLAMVALNDAKKSKYEAPWYGFYGLVLSPLNCSETATDVTLVYPQFPLRFQESVEVEVDIDQAEEDMEREDEPESPIYIPGAKKQRKTLQVIPGRYSTPVHQNIPRVVVTAKEYKKLRSERTPDFCRRRYYLDEEGNKFAARLDLLVEIKKVHIRFHEAKSRILRQMKAQATHAFAEDPRLSKIICMGAIGPRWFYFLEKRPPSIHDLMQRLGHPEGDSPYVPSDRGSIPITPIPKPRKRSKRKTIILTSSSDESTSPDIPERDSDALPDIVKHGNFPTMLDEGTFNDPNSAKERKWIINLKKKLDDVDVKIAKAYRKQEDDESDNELGEEEEELDDEEKDGESGDGLRKEDGEKVDGFREEDDESDDESRDEIDFLSKQTSGEKQRGGGRKEKDNDDSDNDDSDDDKSDDNESEDELDYWGKR</sequence>